<name>A0A455C1S8_PHYMC</name>
<reference evidence="3" key="1">
    <citation type="submission" date="2025-08" db="UniProtKB">
        <authorList>
            <consortium name="RefSeq"/>
        </authorList>
    </citation>
    <scope>IDENTIFICATION</scope>
    <source>
        <tissue evidence="3">Muscle</tissue>
    </source>
</reference>
<dbReference type="RefSeq" id="XP_028354967.1">
    <property type="nucleotide sequence ID" value="XM_028499166.2"/>
</dbReference>
<gene>
    <name evidence="3" type="primary">LOC114487685</name>
</gene>
<organism evidence="2 3">
    <name type="scientific">Physeter macrocephalus</name>
    <name type="common">Sperm whale</name>
    <name type="synonym">Physeter catodon</name>
    <dbReference type="NCBI Taxonomy" id="9755"/>
    <lineage>
        <taxon>Eukaryota</taxon>
        <taxon>Metazoa</taxon>
        <taxon>Chordata</taxon>
        <taxon>Craniata</taxon>
        <taxon>Vertebrata</taxon>
        <taxon>Euteleostomi</taxon>
        <taxon>Mammalia</taxon>
        <taxon>Eutheria</taxon>
        <taxon>Laurasiatheria</taxon>
        <taxon>Artiodactyla</taxon>
        <taxon>Whippomorpha</taxon>
        <taxon>Cetacea</taxon>
        <taxon>Odontoceti</taxon>
        <taxon>Physeteridae</taxon>
        <taxon>Physeter</taxon>
    </lineage>
</organism>
<feature type="region of interest" description="Disordered" evidence="1">
    <location>
        <begin position="288"/>
        <end position="334"/>
    </location>
</feature>
<feature type="region of interest" description="Disordered" evidence="1">
    <location>
        <begin position="173"/>
        <end position="235"/>
    </location>
</feature>
<feature type="compositionally biased region" description="Low complexity" evidence="1">
    <location>
        <begin position="69"/>
        <end position="82"/>
    </location>
</feature>
<dbReference type="KEGG" id="pcad:114487685"/>
<dbReference type="Proteomes" id="UP000248484">
    <property type="component" value="Chromosome 14"/>
</dbReference>
<dbReference type="AlphaFoldDB" id="A0A455C1S8"/>
<feature type="compositionally biased region" description="Polar residues" evidence="1">
    <location>
        <begin position="288"/>
        <end position="307"/>
    </location>
</feature>
<sequence>METWRPLLTTTFYVHREARSLNTTRVRSRAAGHWGPGPRAGREATPAQACTGRTEEPTGCQEQRGTEALPWPSTGTLPTLTPSVRAAKVRSPRLGQPHRSPCSGPDPCPQRFHGYCCKFQGPAVPTPAPRPPRTPSGGAASLQNARMSKFLTPGWTRPPRPAGCWLCSFPNADDATSQEKTPEHPRLEPRGAGTTAPTSPAGTPPPRRPASLRGPSGPAERDSPRSPSSRAVDRGRGLRVVAPGQHLQLFQKLLCGLPLSAKHPCEPTQSLQWPLSAKTSPAYPAEHLSSQTSLPRVHGRSSSSPATRTMAAEGHRLIPPGRPEKTRAPKQNVTSDAVISEDVAKFERHVLLVRM</sequence>
<protein>
    <submittedName>
        <fullName evidence="3">Nascent polypeptide-associated complex subunit alpha, muscle-specific form-like</fullName>
    </submittedName>
</protein>
<dbReference type="InParanoid" id="A0A455C1S8"/>
<evidence type="ECO:0000256" key="1">
    <source>
        <dbReference type="SAM" id="MobiDB-lite"/>
    </source>
</evidence>
<proteinExistence type="predicted"/>
<feature type="compositionally biased region" description="Basic and acidic residues" evidence="1">
    <location>
        <begin position="180"/>
        <end position="189"/>
    </location>
</feature>
<evidence type="ECO:0000313" key="3">
    <source>
        <dbReference type="RefSeq" id="XP_028354967.1"/>
    </source>
</evidence>
<dbReference type="GeneID" id="114487685"/>
<keyword evidence="2" id="KW-1185">Reference proteome</keyword>
<dbReference type="OrthoDB" id="10652811at2759"/>
<accession>A0A455C1S8</accession>
<feature type="compositionally biased region" description="Low complexity" evidence="1">
    <location>
        <begin position="190"/>
        <end position="201"/>
    </location>
</feature>
<dbReference type="PRINTS" id="PR01217">
    <property type="entry name" value="PRICHEXTENSN"/>
</dbReference>
<feature type="region of interest" description="Disordered" evidence="1">
    <location>
        <begin position="24"/>
        <end position="83"/>
    </location>
</feature>
<evidence type="ECO:0000313" key="2">
    <source>
        <dbReference type="Proteomes" id="UP000248484"/>
    </source>
</evidence>